<dbReference type="SMR" id="A0A1S3ZCY6"/>
<dbReference type="AlphaFoldDB" id="A0A1S3ZCY6"/>
<evidence type="ECO:0000313" key="8">
    <source>
        <dbReference type="RefSeq" id="XP_016462276.1"/>
    </source>
</evidence>
<dbReference type="KEGG" id="nta:107785473"/>
<dbReference type="PANTHER" id="PTHR37984">
    <property type="entry name" value="PROTEIN CBG26694"/>
    <property type="match status" value="1"/>
</dbReference>
<dbReference type="InterPro" id="IPR036397">
    <property type="entry name" value="RNaseH_sf"/>
</dbReference>
<dbReference type="OrthoDB" id="1194521at2759"/>
<evidence type="ECO:0000256" key="6">
    <source>
        <dbReference type="ARBA" id="ARBA00022918"/>
    </source>
</evidence>
<sequence>MCDSSDYAVGAVLGQCKDKLIHLIYYTGRTLSGAQLNYTVTKKEMLAVVFAFDKLYALIMQLSNEQLLATSLEEVPWYANFTNYLASSIVPYDLSSVCHASAYEGHFGGVRIAAKVLEAGFFWPTVFKDAHQWVKGCNEYYVSKWVEAATFPTNDARVVVVFLKKNIFTCFGTPRAIISDRGTHFYNRDFEKLLAKYDVRHKVATPYHPQTSGHVEVSNREIKSVLTKTACHLPVELEHKAWWALKQLNLDIEVAGTTRITELYELDEF</sequence>
<dbReference type="InterPro" id="IPR012337">
    <property type="entry name" value="RNaseH-like_sf"/>
</dbReference>
<protein>
    <recommendedName>
        <fullName evidence="7">Integrase catalytic domain-containing protein</fullName>
    </recommendedName>
</protein>
<keyword evidence="1" id="KW-0808">Transferase</keyword>
<dbReference type="Gene3D" id="1.10.340.70">
    <property type="match status" value="1"/>
</dbReference>
<evidence type="ECO:0000256" key="1">
    <source>
        <dbReference type="ARBA" id="ARBA00022679"/>
    </source>
</evidence>
<dbReference type="GO" id="GO:0015074">
    <property type="term" value="P:DNA integration"/>
    <property type="evidence" value="ECO:0007669"/>
    <property type="project" value="InterPro"/>
</dbReference>
<dbReference type="Gene3D" id="3.30.420.10">
    <property type="entry name" value="Ribonuclease H-like superfamily/Ribonuclease H"/>
    <property type="match status" value="1"/>
</dbReference>
<dbReference type="InterPro" id="IPR050951">
    <property type="entry name" value="Retrovirus_Pol_polyprotein"/>
</dbReference>
<dbReference type="Pfam" id="PF17917">
    <property type="entry name" value="RT_RNaseH"/>
    <property type="match status" value="1"/>
</dbReference>
<dbReference type="GO" id="GO:0003964">
    <property type="term" value="F:RNA-directed DNA polymerase activity"/>
    <property type="evidence" value="ECO:0007669"/>
    <property type="project" value="UniProtKB-KW"/>
</dbReference>
<keyword evidence="3" id="KW-0540">Nuclease</keyword>
<dbReference type="GO" id="GO:0016787">
    <property type="term" value="F:hydrolase activity"/>
    <property type="evidence" value="ECO:0007669"/>
    <property type="project" value="UniProtKB-KW"/>
</dbReference>
<dbReference type="InterPro" id="IPR001584">
    <property type="entry name" value="Integrase_cat-core"/>
</dbReference>
<evidence type="ECO:0000256" key="4">
    <source>
        <dbReference type="ARBA" id="ARBA00022759"/>
    </source>
</evidence>
<keyword evidence="2" id="KW-0548">Nucleotidyltransferase</keyword>
<evidence type="ECO:0000256" key="2">
    <source>
        <dbReference type="ARBA" id="ARBA00022695"/>
    </source>
</evidence>
<dbReference type="InterPro" id="IPR041373">
    <property type="entry name" value="RT_RNaseH"/>
</dbReference>
<organism evidence="8">
    <name type="scientific">Nicotiana tabacum</name>
    <name type="common">Common tobacco</name>
    <dbReference type="NCBI Taxonomy" id="4097"/>
    <lineage>
        <taxon>Eukaryota</taxon>
        <taxon>Viridiplantae</taxon>
        <taxon>Streptophyta</taxon>
        <taxon>Embryophyta</taxon>
        <taxon>Tracheophyta</taxon>
        <taxon>Spermatophyta</taxon>
        <taxon>Magnoliopsida</taxon>
        <taxon>eudicotyledons</taxon>
        <taxon>Gunneridae</taxon>
        <taxon>Pentapetalae</taxon>
        <taxon>asterids</taxon>
        <taxon>lamiids</taxon>
        <taxon>Solanales</taxon>
        <taxon>Solanaceae</taxon>
        <taxon>Nicotianoideae</taxon>
        <taxon>Nicotianeae</taxon>
        <taxon>Nicotiana</taxon>
    </lineage>
</organism>
<dbReference type="RefSeq" id="XP_016462276.1">
    <property type="nucleotide sequence ID" value="XM_016606790.1"/>
</dbReference>
<dbReference type="PANTHER" id="PTHR37984:SF5">
    <property type="entry name" value="PROTEIN NYNRIN-LIKE"/>
    <property type="match status" value="1"/>
</dbReference>
<dbReference type="GO" id="GO:0003676">
    <property type="term" value="F:nucleic acid binding"/>
    <property type="evidence" value="ECO:0007669"/>
    <property type="project" value="InterPro"/>
</dbReference>
<keyword evidence="4" id="KW-0255">Endonuclease</keyword>
<keyword evidence="5" id="KW-0378">Hydrolase</keyword>
<dbReference type="GO" id="GO:0004519">
    <property type="term" value="F:endonuclease activity"/>
    <property type="evidence" value="ECO:0007669"/>
    <property type="project" value="UniProtKB-KW"/>
</dbReference>
<feature type="domain" description="Integrase catalytic" evidence="7">
    <location>
        <begin position="142"/>
        <end position="269"/>
    </location>
</feature>
<dbReference type="InterPro" id="IPR043502">
    <property type="entry name" value="DNA/RNA_pol_sf"/>
</dbReference>
<evidence type="ECO:0000256" key="5">
    <source>
        <dbReference type="ARBA" id="ARBA00022801"/>
    </source>
</evidence>
<dbReference type="Pfam" id="PF00665">
    <property type="entry name" value="rve"/>
    <property type="match status" value="1"/>
</dbReference>
<dbReference type="PaxDb" id="4097-A0A1S3ZCY6"/>
<dbReference type="STRING" id="4097.A0A1S3ZCY6"/>
<dbReference type="SUPFAM" id="SSF53098">
    <property type="entry name" value="Ribonuclease H-like"/>
    <property type="match status" value="1"/>
</dbReference>
<proteinExistence type="predicted"/>
<gene>
    <name evidence="8" type="primary">LOC107785473</name>
</gene>
<evidence type="ECO:0000259" key="7">
    <source>
        <dbReference type="PROSITE" id="PS50994"/>
    </source>
</evidence>
<name>A0A1S3ZCY6_TOBAC</name>
<dbReference type="PROSITE" id="PS50994">
    <property type="entry name" value="INTEGRASE"/>
    <property type="match status" value="1"/>
</dbReference>
<reference evidence="8" key="1">
    <citation type="submission" date="2025-08" db="UniProtKB">
        <authorList>
            <consortium name="RefSeq"/>
        </authorList>
    </citation>
    <scope>IDENTIFICATION</scope>
</reference>
<accession>A0A1S3ZCY6</accession>
<keyword evidence="6" id="KW-0695">RNA-directed DNA polymerase</keyword>
<dbReference type="SUPFAM" id="SSF56672">
    <property type="entry name" value="DNA/RNA polymerases"/>
    <property type="match status" value="1"/>
</dbReference>
<evidence type="ECO:0000256" key="3">
    <source>
        <dbReference type="ARBA" id="ARBA00022722"/>
    </source>
</evidence>